<proteinExistence type="predicted"/>
<evidence type="ECO:0000313" key="3">
    <source>
        <dbReference type="EMBL" id="KAK9416707.1"/>
    </source>
</evidence>
<keyword evidence="4" id="KW-1185">Reference proteome</keyword>
<evidence type="ECO:0000313" key="4">
    <source>
        <dbReference type="Proteomes" id="UP001408356"/>
    </source>
</evidence>
<comment type="caution">
    <text evidence="3">The sequence shown here is derived from an EMBL/GenBank/DDBJ whole genome shotgun (WGS) entry which is preliminary data.</text>
</comment>
<evidence type="ECO:0000256" key="2">
    <source>
        <dbReference type="SAM" id="SignalP"/>
    </source>
</evidence>
<feature type="signal peptide" evidence="2">
    <location>
        <begin position="1"/>
        <end position="19"/>
    </location>
</feature>
<evidence type="ECO:0000256" key="1">
    <source>
        <dbReference type="SAM" id="MobiDB-lite"/>
    </source>
</evidence>
<keyword evidence="2" id="KW-0732">Signal</keyword>
<organism evidence="3 4">
    <name type="scientific">Seiridium unicorne</name>
    <dbReference type="NCBI Taxonomy" id="138068"/>
    <lineage>
        <taxon>Eukaryota</taxon>
        <taxon>Fungi</taxon>
        <taxon>Dikarya</taxon>
        <taxon>Ascomycota</taxon>
        <taxon>Pezizomycotina</taxon>
        <taxon>Sordariomycetes</taxon>
        <taxon>Xylariomycetidae</taxon>
        <taxon>Amphisphaeriales</taxon>
        <taxon>Sporocadaceae</taxon>
        <taxon>Seiridium</taxon>
    </lineage>
</organism>
<accession>A0ABR2UPZ6</accession>
<gene>
    <name evidence="3" type="ORF">SUNI508_09405</name>
</gene>
<reference evidence="3 4" key="1">
    <citation type="journal article" date="2024" name="J. Plant Pathol.">
        <title>Sequence and assembly of the genome of Seiridium unicorne, isolate CBS 538.82, causal agent of cypress canker disease.</title>
        <authorList>
            <person name="Scali E."/>
            <person name="Rocca G.D."/>
            <person name="Danti R."/>
            <person name="Garbelotto M."/>
            <person name="Barberini S."/>
            <person name="Baroncelli R."/>
            <person name="Emiliani G."/>
        </authorList>
    </citation>
    <scope>NUCLEOTIDE SEQUENCE [LARGE SCALE GENOMIC DNA]</scope>
    <source>
        <strain evidence="3 4">BM-138-508</strain>
    </source>
</reference>
<dbReference type="EMBL" id="JARVKF010000404">
    <property type="protein sequence ID" value="KAK9416707.1"/>
    <property type="molecule type" value="Genomic_DNA"/>
</dbReference>
<feature type="region of interest" description="Disordered" evidence="1">
    <location>
        <begin position="103"/>
        <end position="139"/>
    </location>
</feature>
<feature type="compositionally biased region" description="Low complexity" evidence="1">
    <location>
        <begin position="103"/>
        <end position="113"/>
    </location>
</feature>
<protein>
    <submittedName>
        <fullName evidence="3">Class V protein</fullName>
    </submittedName>
</protein>
<name>A0ABR2UPZ6_9PEZI</name>
<sequence length="827" mass="88995">MLLLKQVAWVVVMVPISYGLNLWSHEPEPASRDAVWLAPLGAVPDKLLLGKRADTDTCDVELSIGDPPTIPADTPDACDDNACTSSGIFWIPTSVPTLLPSSTIRQRRSTSSTAGIGGSLAVRAPPGVSEPQPLSERMGRPTVARQNNFIISLHEEANDARINGDNTENGGHVGIFPDLPQIDGWKATATIEGKTTQIPIGMTSEWYEFGNQRASWYTYGLSGCTMMIIVSQHGFWAGHLWESTKTTINGASAFLRRFGTDPQDTTPRSKEEFAACAIDPLTQTLPADIRKVVSYISLAELKTDKGDPFQEASDVEIYIMTRSKSPTDKSLRYADRISELQDALIHAIPGFNENNLKVGTYIGAGDPNPVAGVTGTISFQYSPYHAKKQGDECTPLAGFRVWVENQLDPKIEKIWEALPSQKSSNKKRDACTLPGTSTGTITQAPSKTPSCSYLPMDPDQGRTVAACVCESKTLPLLTPKPTGTKSLFFQSESCQYTSMPGTATNPVTTKTETWTSNCQACTLVGGIAGKETCTTASNCIPTKAPSPTIAAWVGNLSTIDIGNAEDGNGGKDLAKEMFTKLRGFCDDKGCKPNQNAVMDNVEGIIQEGEEPLKPAMYLQEAQYPQLIDVCHYSSSTKVLEQMLSVGISSWIATLNNEQLKLCKEVDYEAEADETGSGCGTGPISPSRLRRKTRRDTGQVLWERGSLALEERKLLERCKDDCGSNPKVCHYAARMCSAPNEITVVMANGADPYGNRLNIGVQLQTVGDGFLCEEAVGALTAVVGVLAPELLEADALEGVELEAICGILKDPQGALTSYIGGRAVPTAS</sequence>
<dbReference type="Proteomes" id="UP001408356">
    <property type="component" value="Unassembled WGS sequence"/>
</dbReference>
<feature type="chain" id="PRO_5045791043" evidence="2">
    <location>
        <begin position="20"/>
        <end position="827"/>
    </location>
</feature>